<dbReference type="RefSeq" id="WP_082848654.1">
    <property type="nucleotide sequence ID" value="NZ_LRIE01000040.1"/>
</dbReference>
<feature type="domain" description="ANTAR" evidence="4">
    <location>
        <begin position="183"/>
        <end position="244"/>
    </location>
</feature>
<dbReference type="InterPro" id="IPR036388">
    <property type="entry name" value="WH-like_DNA-bd_sf"/>
</dbReference>
<evidence type="ECO:0000256" key="3">
    <source>
        <dbReference type="SAM" id="MobiDB-lite"/>
    </source>
</evidence>
<dbReference type="SUPFAM" id="SSF55781">
    <property type="entry name" value="GAF domain-like"/>
    <property type="match status" value="1"/>
</dbReference>
<dbReference type="GO" id="GO:0003723">
    <property type="term" value="F:RNA binding"/>
    <property type="evidence" value="ECO:0007669"/>
    <property type="project" value="InterPro"/>
</dbReference>
<dbReference type="Gene3D" id="1.10.10.10">
    <property type="entry name" value="Winged helix-like DNA-binding domain superfamily/Winged helix DNA-binding domain"/>
    <property type="match status" value="1"/>
</dbReference>
<dbReference type="PATRIC" id="fig|43678.3.peg.490"/>
<evidence type="ECO:0000256" key="1">
    <source>
        <dbReference type="ARBA" id="ARBA00023015"/>
    </source>
</evidence>
<dbReference type="InterPro" id="IPR005561">
    <property type="entry name" value="ANTAR"/>
</dbReference>
<dbReference type="OrthoDB" id="3688893at2"/>
<dbReference type="InterPro" id="IPR003018">
    <property type="entry name" value="GAF"/>
</dbReference>
<dbReference type="Proteomes" id="UP000076447">
    <property type="component" value="Unassembled WGS sequence"/>
</dbReference>
<sequence>MTQELQQTTGTTAPSTVEYGTGVSPASAVESSVAAAARALAEEPSLQETLDRIVELAVAMVDGCDAAGISLVTRKGQIETPAASHALARRGDELQYALNEGPCLDAIRETDLVRTDDLATEPRWQRWADQVQDELGVRSMLCVQLFTSETSHGALNLYSRSVAAFPATTLSMVSTFAAVAAAALTAARTEEQLTSAVQTRTVIGQAQGILMERYQLSAQRAFGVLSRVSQDSNVKLYDLARQVVETRVLPQRPSAD</sequence>
<dbReference type="Pfam" id="PF03861">
    <property type="entry name" value="ANTAR"/>
    <property type="match status" value="1"/>
</dbReference>
<organism evidence="5 6">
    <name type="scientific">Oerskovia enterophila</name>
    <dbReference type="NCBI Taxonomy" id="43678"/>
    <lineage>
        <taxon>Bacteria</taxon>
        <taxon>Bacillati</taxon>
        <taxon>Actinomycetota</taxon>
        <taxon>Actinomycetes</taxon>
        <taxon>Micrococcales</taxon>
        <taxon>Cellulomonadaceae</taxon>
        <taxon>Oerskovia</taxon>
    </lineage>
</organism>
<keyword evidence="1" id="KW-0805">Transcription regulation</keyword>
<protein>
    <submittedName>
        <fullName evidence="5">Anaerobic nitric oxide reductase transcription regulator NorR</fullName>
    </submittedName>
</protein>
<proteinExistence type="predicted"/>
<evidence type="ECO:0000259" key="4">
    <source>
        <dbReference type="PROSITE" id="PS50921"/>
    </source>
</evidence>
<evidence type="ECO:0000313" key="5">
    <source>
        <dbReference type="EMBL" id="KZM36821.1"/>
    </source>
</evidence>
<comment type="caution">
    <text evidence="5">The sequence shown here is derived from an EMBL/GenBank/DDBJ whole genome shotgun (WGS) entry which is preliminary data.</text>
</comment>
<dbReference type="PIRSF" id="PIRSF036625">
    <property type="entry name" value="GAF_ANTAR"/>
    <property type="match status" value="1"/>
</dbReference>
<dbReference type="STRING" id="43678.OJAG_04580"/>
<keyword evidence="2" id="KW-0804">Transcription</keyword>
<dbReference type="Pfam" id="PF13185">
    <property type="entry name" value="GAF_2"/>
    <property type="match status" value="1"/>
</dbReference>
<feature type="compositionally biased region" description="Polar residues" evidence="3">
    <location>
        <begin position="1"/>
        <end position="15"/>
    </location>
</feature>
<name>A0A163SW36_9CELL</name>
<evidence type="ECO:0000256" key="2">
    <source>
        <dbReference type="ARBA" id="ARBA00023163"/>
    </source>
</evidence>
<reference evidence="5 6" key="1">
    <citation type="submission" date="2016-01" db="EMBL/GenBank/DDBJ databases">
        <title>Genome sequence of Oerskovia enterophila VJag, an agar and cellulose degrading bacterium.</title>
        <authorList>
            <person name="Poehlein A."/>
            <person name="Jag V."/>
            <person name="Bengelsdorf F."/>
            <person name="Duerre P."/>
            <person name="Daniel R."/>
        </authorList>
    </citation>
    <scope>NUCLEOTIDE SEQUENCE [LARGE SCALE GENOMIC DNA]</scope>
    <source>
        <strain evidence="5 6">VJag</strain>
    </source>
</reference>
<dbReference type="InterPro" id="IPR029016">
    <property type="entry name" value="GAF-like_dom_sf"/>
</dbReference>
<dbReference type="AlphaFoldDB" id="A0A163SW36"/>
<gene>
    <name evidence="5" type="primary">norR</name>
    <name evidence="5" type="ORF">OJAG_04580</name>
</gene>
<dbReference type="InterPro" id="IPR012074">
    <property type="entry name" value="GAF_ANTAR"/>
</dbReference>
<dbReference type="PROSITE" id="PS50921">
    <property type="entry name" value="ANTAR"/>
    <property type="match status" value="1"/>
</dbReference>
<dbReference type="SMART" id="SM00065">
    <property type="entry name" value="GAF"/>
    <property type="match status" value="1"/>
</dbReference>
<dbReference type="Gene3D" id="3.30.450.40">
    <property type="match status" value="1"/>
</dbReference>
<evidence type="ECO:0000313" key="6">
    <source>
        <dbReference type="Proteomes" id="UP000076447"/>
    </source>
</evidence>
<feature type="region of interest" description="Disordered" evidence="3">
    <location>
        <begin position="1"/>
        <end position="23"/>
    </location>
</feature>
<accession>A0A163SW36</accession>
<dbReference type="EMBL" id="LRIE01000040">
    <property type="protein sequence ID" value="KZM36821.1"/>
    <property type="molecule type" value="Genomic_DNA"/>
</dbReference>
<dbReference type="SMART" id="SM01012">
    <property type="entry name" value="ANTAR"/>
    <property type="match status" value="1"/>
</dbReference>